<dbReference type="RefSeq" id="WP_046104835.1">
    <property type="nucleotide sequence ID" value="NZ_JZEY01000054.1"/>
</dbReference>
<dbReference type="InterPro" id="IPR012899">
    <property type="entry name" value="LTXXQ"/>
</dbReference>
<name>A0A0F5FMS6_9HYPH</name>
<dbReference type="GO" id="GO:0042597">
    <property type="term" value="C:periplasmic space"/>
    <property type="evidence" value="ECO:0007669"/>
    <property type="project" value="InterPro"/>
</dbReference>
<accession>A0A0F5FMS6</accession>
<protein>
    <recommendedName>
        <fullName evidence="5">LTXXQ motif family protein</fullName>
    </recommendedName>
</protein>
<feature type="region of interest" description="Disordered" evidence="1">
    <location>
        <begin position="169"/>
        <end position="212"/>
    </location>
</feature>
<feature type="region of interest" description="Disordered" evidence="1">
    <location>
        <begin position="109"/>
        <end position="132"/>
    </location>
</feature>
<evidence type="ECO:0008006" key="5">
    <source>
        <dbReference type="Google" id="ProtNLM"/>
    </source>
</evidence>
<evidence type="ECO:0000313" key="3">
    <source>
        <dbReference type="EMBL" id="KKB10141.1"/>
    </source>
</evidence>
<keyword evidence="4" id="KW-1185">Reference proteome</keyword>
<dbReference type="PATRIC" id="fig|429727.3.peg.2110"/>
<dbReference type="Proteomes" id="UP000033649">
    <property type="component" value="Unassembled WGS sequence"/>
</dbReference>
<evidence type="ECO:0000313" key="4">
    <source>
        <dbReference type="Proteomes" id="UP000033649"/>
    </source>
</evidence>
<dbReference type="STRING" id="429727.VE26_10255"/>
<organism evidence="3 4">
    <name type="scientific">Devosia chinhatensis</name>
    <dbReference type="NCBI Taxonomy" id="429727"/>
    <lineage>
        <taxon>Bacteria</taxon>
        <taxon>Pseudomonadati</taxon>
        <taxon>Pseudomonadota</taxon>
        <taxon>Alphaproteobacteria</taxon>
        <taxon>Hyphomicrobiales</taxon>
        <taxon>Devosiaceae</taxon>
        <taxon>Devosia</taxon>
    </lineage>
</organism>
<feature type="signal peptide" evidence="2">
    <location>
        <begin position="1"/>
        <end position="29"/>
    </location>
</feature>
<reference evidence="3 4" key="1">
    <citation type="submission" date="2015-03" db="EMBL/GenBank/DDBJ databases">
        <authorList>
            <person name="Hassan Y."/>
            <person name="Lepp D."/>
            <person name="Li X.-Z."/>
            <person name="Zhou T."/>
        </authorList>
    </citation>
    <scope>NUCLEOTIDE SEQUENCE [LARGE SCALE GENOMIC DNA]</scope>
    <source>
        <strain evidence="3 4">IPL18</strain>
    </source>
</reference>
<proteinExistence type="predicted"/>
<evidence type="ECO:0000256" key="2">
    <source>
        <dbReference type="SAM" id="SignalP"/>
    </source>
</evidence>
<dbReference type="Pfam" id="PF07813">
    <property type="entry name" value="LTXXQ"/>
    <property type="match status" value="1"/>
</dbReference>
<dbReference type="AlphaFoldDB" id="A0A0F5FMS6"/>
<feature type="region of interest" description="Disordered" evidence="1">
    <location>
        <begin position="32"/>
        <end position="55"/>
    </location>
</feature>
<dbReference type="OrthoDB" id="7949978at2"/>
<evidence type="ECO:0000256" key="1">
    <source>
        <dbReference type="SAM" id="MobiDB-lite"/>
    </source>
</evidence>
<sequence length="212" mass="21962">MTLKSLTSRTAIALVAASLGLGAVAPAFAQDAPPAPAAQERSAPDRTFRPGGPGHAGAANGLLGFERGAEGIEIAIVRLSHRLDLTEAQQALLETLKADALAAATTFESATKGLRPQRPGEAEGQAPTDPASRLDNTIALQKARLAALEAVQPAFTAFVESLDAEQQAQLMPQPGERPGHWAGKRHDRFGPQDGQRHGGPGPVDAPPAPESE</sequence>
<keyword evidence="2" id="KW-0732">Signal</keyword>
<gene>
    <name evidence="3" type="ORF">VE26_10255</name>
</gene>
<feature type="compositionally biased region" description="Pro residues" evidence="1">
    <location>
        <begin position="203"/>
        <end position="212"/>
    </location>
</feature>
<comment type="caution">
    <text evidence="3">The sequence shown here is derived from an EMBL/GenBank/DDBJ whole genome shotgun (WGS) entry which is preliminary data.</text>
</comment>
<feature type="chain" id="PRO_5002486785" description="LTXXQ motif family protein" evidence="2">
    <location>
        <begin position="30"/>
        <end position="212"/>
    </location>
</feature>
<dbReference type="EMBL" id="JZEY01000054">
    <property type="protein sequence ID" value="KKB10141.1"/>
    <property type="molecule type" value="Genomic_DNA"/>
</dbReference>